<dbReference type="PANTHER" id="PTHR43875:SF15">
    <property type="entry name" value="TREHALOSE IMPORT ATP-BINDING PROTEIN SUGC"/>
    <property type="match status" value="1"/>
</dbReference>
<evidence type="ECO:0000256" key="4">
    <source>
        <dbReference type="ARBA" id="ARBA00022519"/>
    </source>
</evidence>
<dbReference type="InterPro" id="IPR013611">
    <property type="entry name" value="Transp-assoc_OB_typ2"/>
</dbReference>
<evidence type="ECO:0000256" key="3">
    <source>
        <dbReference type="ARBA" id="ARBA00022475"/>
    </source>
</evidence>
<organism evidence="8 9">
    <name type="scientific">Rhizobium etli bv. mimosae str. IE4771</name>
    <dbReference type="NCBI Taxonomy" id="1432050"/>
    <lineage>
        <taxon>Bacteria</taxon>
        <taxon>Pseudomonadati</taxon>
        <taxon>Pseudomonadota</taxon>
        <taxon>Alphaproteobacteria</taxon>
        <taxon>Hyphomicrobiales</taxon>
        <taxon>Rhizobiaceae</taxon>
        <taxon>Rhizobium/Agrobacterium group</taxon>
        <taxon>Rhizobium</taxon>
    </lineage>
</organism>
<sequence>MSAYRRINLGDSRKKWIRGNYLQNNAQDIDHDGGFAEVETVGGHRLSVTARETRPAGERVSIGIRPQHITLADGAAAGRLDTRVTLVEELGSETVVHADVSGKKLIAVFAGQQKMKSGDSLPLHLDPAVLHLFGEDGRRLS</sequence>
<dbReference type="SUPFAM" id="SSF50331">
    <property type="entry name" value="MOP-like"/>
    <property type="match status" value="1"/>
</dbReference>
<dbReference type="GO" id="GO:0055052">
    <property type="term" value="C:ATP-binding cassette (ABC) transporter complex, substrate-binding subunit-containing"/>
    <property type="evidence" value="ECO:0007669"/>
    <property type="project" value="TreeGrafter"/>
</dbReference>
<dbReference type="GO" id="GO:0022857">
    <property type="term" value="F:transmembrane transporter activity"/>
    <property type="evidence" value="ECO:0007669"/>
    <property type="project" value="InterPro"/>
</dbReference>
<dbReference type="InterPro" id="IPR012340">
    <property type="entry name" value="NA-bd_OB-fold"/>
</dbReference>
<evidence type="ECO:0000259" key="7">
    <source>
        <dbReference type="Pfam" id="PF08402"/>
    </source>
</evidence>
<name>A0A060I0L6_RHIET</name>
<keyword evidence="8" id="KW-0547">Nucleotide-binding</keyword>
<evidence type="ECO:0000256" key="6">
    <source>
        <dbReference type="ARBA" id="ARBA00023136"/>
    </source>
</evidence>
<keyword evidence="8" id="KW-0067">ATP-binding</keyword>
<comment type="similarity">
    <text evidence="2">Belongs to the ABC transporter superfamily.</text>
</comment>
<keyword evidence="5" id="KW-1278">Translocase</keyword>
<dbReference type="GO" id="GO:0016887">
    <property type="term" value="F:ATP hydrolysis activity"/>
    <property type="evidence" value="ECO:0007669"/>
    <property type="project" value="InterPro"/>
</dbReference>
<evidence type="ECO:0000256" key="2">
    <source>
        <dbReference type="ARBA" id="ARBA00005417"/>
    </source>
</evidence>
<keyword evidence="4" id="KW-0997">Cell inner membrane</keyword>
<evidence type="ECO:0000313" key="9">
    <source>
        <dbReference type="Proteomes" id="UP000027180"/>
    </source>
</evidence>
<dbReference type="Gene3D" id="2.40.50.100">
    <property type="match status" value="1"/>
</dbReference>
<accession>A0A060I0L6</accession>
<proteinExistence type="inferred from homology"/>
<feature type="domain" description="Transport-associated OB type 2" evidence="7">
    <location>
        <begin position="62"/>
        <end position="133"/>
    </location>
</feature>
<evidence type="ECO:0000256" key="5">
    <source>
        <dbReference type="ARBA" id="ARBA00022967"/>
    </source>
</evidence>
<reference evidence="8 9" key="1">
    <citation type="submission" date="2013-12" db="EMBL/GenBank/DDBJ databases">
        <title>Complete genome sequence of Rhizobium etli bv. mimosae IE4771.</title>
        <authorList>
            <person name="Bustos P."/>
            <person name="Santamaria R.I."/>
            <person name="Lozano L."/>
            <person name="Ormeno-Orrillo E."/>
            <person name="Rogel M.A."/>
            <person name="Romero D."/>
            <person name="Cevallos M.A."/>
            <person name="Martinez-Romero E."/>
            <person name="Gonzalez V."/>
        </authorList>
    </citation>
    <scope>NUCLEOTIDE SEQUENCE [LARGE SCALE GENOMIC DNA]</scope>
    <source>
        <strain evidence="8 9">IE4771</strain>
    </source>
</reference>
<dbReference type="InterPro" id="IPR047641">
    <property type="entry name" value="ABC_transpr_MalK/UgpC-like"/>
</dbReference>
<dbReference type="HOGENOM" id="CLU_1823780_0_0_5"/>
<dbReference type="Proteomes" id="UP000027180">
    <property type="component" value="Chromosome"/>
</dbReference>
<evidence type="ECO:0000256" key="1">
    <source>
        <dbReference type="ARBA" id="ARBA00004417"/>
    </source>
</evidence>
<dbReference type="AlphaFoldDB" id="A0A060I0L6"/>
<gene>
    <name evidence="8" type="ORF">IE4771_CH02170</name>
</gene>
<comment type="subcellular location">
    <subcellularLocation>
        <location evidence="1">Cell inner membrane</location>
        <topology evidence="1">Peripheral membrane protein</topology>
    </subcellularLocation>
</comment>
<dbReference type="Gene3D" id="2.40.50.140">
    <property type="entry name" value="Nucleic acid-binding proteins"/>
    <property type="match status" value="1"/>
</dbReference>
<dbReference type="InterPro" id="IPR008995">
    <property type="entry name" value="Mo/tungstate-bd_C_term_dom"/>
</dbReference>
<dbReference type="PANTHER" id="PTHR43875">
    <property type="entry name" value="MALTODEXTRIN IMPORT ATP-BINDING PROTEIN MSMX"/>
    <property type="match status" value="1"/>
</dbReference>
<dbReference type="EMBL" id="CP006986">
    <property type="protein sequence ID" value="AIC27279.1"/>
    <property type="molecule type" value="Genomic_DNA"/>
</dbReference>
<dbReference type="GO" id="GO:0005524">
    <property type="term" value="F:ATP binding"/>
    <property type="evidence" value="ECO:0007669"/>
    <property type="project" value="UniProtKB-KW"/>
</dbReference>
<dbReference type="Pfam" id="PF08402">
    <property type="entry name" value="TOBE_2"/>
    <property type="match status" value="1"/>
</dbReference>
<evidence type="ECO:0000313" key="8">
    <source>
        <dbReference type="EMBL" id="AIC27279.1"/>
    </source>
</evidence>
<keyword evidence="6" id="KW-0472">Membrane</keyword>
<keyword evidence="3" id="KW-1003">Cell membrane</keyword>
<protein>
    <submittedName>
        <fullName evidence="8">ABC transporter ATP-binding domain-containing protein</fullName>
    </submittedName>
</protein>
<dbReference type="KEGG" id="rei:IE4771_CH02170"/>